<reference evidence="1" key="1">
    <citation type="submission" date="2020-11" db="EMBL/GenBank/DDBJ databases">
        <title>Whole-genome analyses of Nonomuraea sp. K274.</title>
        <authorList>
            <person name="Veyisoglu A."/>
        </authorList>
    </citation>
    <scope>NUCLEOTIDE SEQUENCE</scope>
    <source>
        <strain evidence="1">K274</strain>
    </source>
</reference>
<organism evidence="1 2">
    <name type="scientific">Nonomuraea cypriaca</name>
    <dbReference type="NCBI Taxonomy" id="1187855"/>
    <lineage>
        <taxon>Bacteria</taxon>
        <taxon>Bacillati</taxon>
        <taxon>Actinomycetota</taxon>
        <taxon>Actinomycetes</taxon>
        <taxon>Streptosporangiales</taxon>
        <taxon>Streptosporangiaceae</taxon>
        <taxon>Nonomuraea</taxon>
    </lineage>
</organism>
<sequence>MIALVMARKLISAAGPSMFLADSTPRLGGAVESWRPAAVAELAAQWAVV</sequence>
<dbReference type="EMBL" id="JADOGI010000310">
    <property type="protein sequence ID" value="MBF8193695.1"/>
    <property type="molecule type" value="Genomic_DNA"/>
</dbReference>
<comment type="caution">
    <text evidence="1">The sequence shown here is derived from an EMBL/GenBank/DDBJ whole genome shotgun (WGS) entry which is preliminary data.</text>
</comment>
<protein>
    <submittedName>
        <fullName evidence="1">Uncharacterized protein</fullName>
    </submittedName>
</protein>
<evidence type="ECO:0000313" key="2">
    <source>
        <dbReference type="Proteomes" id="UP000605361"/>
    </source>
</evidence>
<keyword evidence="2" id="KW-1185">Reference proteome</keyword>
<dbReference type="Proteomes" id="UP000605361">
    <property type="component" value="Unassembled WGS sequence"/>
</dbReference>
<dbReference type="AlphaFoldDB" id="A0A931AKZ9"/>
<name>A0A931AKZ9_9ACTN</name>
<gene>
    <name evidence="1" type="ORF">ITP53_50070</name>
</gene>
<dbReference type="RefSeq" id="WP_195902549.1">
    <property type="nucleotide sequence ID" value="NZ_JADOGI010000310.1"/>
</dbReference>
<accession>A0A931AKZ9</accession>
<evidence type="ECO:0000313" key="1">
    <source>
        <dbReference type="EMBL" id="MBF8193695.1"/>
    </source>
</evidence>
<proteinExistence type="predicted"/>